<name>M1Q282_9ZZZZ</name>
<feature type="domain" description="Helicase HerA central" evidence="1">
    <location>
        <begin position="52"/>
        <end position="252"/>
    </location>
</feature>
<dbReference type="SUPFAM" id="SSF52540">
    <property type="entry name" value="P-loop containing nucleoside triphosphate hydrolases"/>
    <property type="match status" value="1"/>
</dbReference>
<dbReference type="Gene3D" id="3.40.50.300">
    <property type="entry name" value="P-loop containing nucleotide triphosphate hydrolases"/>
    <property type="match status" value="2"/>
</dbReference>
<dbReference type="InterPro" id="IPR002789">
    <property type="entry name" value="HerA_central"/>
</dbReference>
<protein>
    <recommendedName>
        <fullName evidence="1">Helicase HerA central domain-containing protein</fullName>
    </recommendedName>
</protein>
<dbReference type="AlphaFoldDB" id="M1Q282"/>
<dbReference type="EMBL" id="JX684089">
    <property type="protein sequence ID" value="AGF93362.1"/>
    <property type="molecule type" value="Genomic_DNA"/>
</dbReference>
<organism evidence="2">
    <name type="scientific">uncultured organism</name>
    <dbReference type="NCBI Taxonomy" id="155900"/>
    <lineage>
        <taxon>unclassified sequences</taxon>
        <taxon>environmental samples</taxon>
    </lineage>
</organism>
<dbReference type="PANTHER" id="PTHR42957:SF1">
    <property type="entry name" value="HELICASE MJ1565-RELATED"/>
    <property type="match status" value="1"/>
</dbReference>
<proteinExistence type="predicted"/>
<dbReference type="PANTHER" id="PTHR42957">
    <property type="entry name" value="HELICASE MJ1565-RELATED"/>
    <property type="match status" value="1"/>
</dbReference>
<evidence type="ECO:0000313" key="2">
    <source>
        <dbReference type="EMBL" id="AGF93362.1"/>
    </source>
</evidence>
<accession>M1Q282</accession>
<dbReference type="Pfam" id="PF01935">
    <property type="entry name" value="DUF87"/>
    <property type="match status" value="1"/>
</dbReference>
<evidence type="ECO:0000259" key="1">
    <source>
        <dbReference type="Pfam" id="PF01935"/>
    </source>
</evidence>
<dbReference type="InterPro" id="IPR008571">
    <property type="entry name" value="HerA-like"/>
</dbReference>
<dbReference type="InterPro" id="IPR027417">
    <property type="entry name" value="P-loop_NTPase"/>
</dbReference>
<gene>
    <name evidence="2" type="ORF">FLSS-23_0027</name>
</gene>
<reference evidence="2" key="1">
    <citation type="journal article" date="2013" name="Syst. Appl. Microbiol.">
        <title>New insights into the archaeal diversity of a hypersaline microbial mat obtained by a metagenomic approach.</title>
        <authorList>
            <person name="Lopez-Lopez A."/>
            <person name="Richter M."/>
            <person name="Pena A."/>
            <person name="Tamames J."/>
            <person name="Rossello-Mora R."/>
        </authorList>
    </citation>
    <scope>NUCLEOTIDE SEQUENCE</scope>
</reference>
<sequence>MNLDGRTEIFGREEVDTKKFSKKGCGYLGKIVSYPGNKYEEMGSVHLDLTSPHCMLVLGKRGSGKSYTLGVMIENFAELEEDVKERISLIVVDTMSVFHGLKTKNRNMAETERLNDFNGLNPVDYEEEIDLFMPKLSLDKYSEDEKPDHDHLIQFPLKEVDVTEWLSLFDLKPTEPAGILLWDVLDELKDDHDYFNFQDIYDRLEDEGENGLALKNFFRQIEGLDIFTEKRSSFKELTTGGNISVLDMSYLRRLKGYDVRNLLVSIIGKKLLQNRTLYSTLEMQAKAGMIDDELRDKVSDNPLVYMMIDEAHLFLPKNEETLSSDVLIDWVKLGRHPGLSLIMATQEPSAIHESAIRQSDIIMSHNLTSHDDIEALEKARQSYMSDGKDIKSRVAQMENKRGLAIIFDDNTRSMEMCMVRPRRSFHTGMDSSALPSE</sequence>